<accession>A0A3S5CFY2</accession>
<dbReference type="Proteomes" id="UP000784294">
    <property type="component" value="Unassembled WGS sequence"/>
</dbReference>
<dbReference type="AlphaFoldDB" id="A0A3S5CFY2"/>
<keyword evidence="1" id="KW-0472">Membrane</keyword>
<evidence type="ECO:0000313" key="3">
    <source>
        <dbReference type="Proteomes" id="UP000784294"/>
    </source>
</evidence>
<protein>
    <submittedName>
        <fullName evidence="2">Uncharacterized protein</fullName>
    </submittedName>
</protein>
<gene>
    <name evidence="2" type="ORF">PXEA_LOCUS11394</name>
</gene>
<feature type="non-terminal residue" evidence="2">
    <location>
        <position position="1"/>
    </location>
</feature>
<evidence type="ECO:0000313" key="2">
    <source>
        <dbReference type="EMBL" id="VEL17954.1"/>
    </source>
</evidence>
<organism evidence="2 3">
    <name type="scientific">Protopolystoma xenopodis</name>
    <dbReference type="NCBI Taxonomy" id="117903"/>
    <lineage>
        <taxon>Eukaryota</taxon>
        <taxon>Metazoa</taxon>
        <taxon>Spiralia</taxon>
        <taxon>Lophotrochozoa</taxon>
        <taxon>Platyhelminthes</taxon>
        <taxon>Monogenea</taxon>
        <taxon>Polyopisthocotylea</taxon>
        <taxon>Polystomatidea</taxon>
        <taxon>Polystomatidae</taxon>
        <taxon>Protopolystoma</taxon>
    </lineage>
</organism>
<dbReference type="EMBL" id="CAAALY010034972">
    <property type="protein sequence ID" value="VEL17954.1"/>
    <property type="molecule type" value="Genomic_DNA"/>
</dbReference>
<proteinExistence type="predicted"/>
<evidence type="ECO:0000256" key="1">
    <source>
        <dbReference type="SAM" id="Phobius"/>
    </source>
</evidence>
<feature type="transmembrane region" description="Helical" evidence="1">
    <location>
        <begin position="84"/>
        <end position="106"/>
    </location>
</feature>
<keyword evidence="1" id="KW-1133">Transmembrane helix</keyword>
<keyword evidence="1" id="KW-0812">Transmembrane</keyword>
<sequence length="196" mass="21470">LIQTGIHQHLEGYIAGSYTKAVLRTAKDATSSVVASREAQNPSEDEPTMVELQSLLFWPNASELLPLPQASAVTWFDVLRPKSVVVPIILFLLLILLSLSSSSAPLQPSGIRPFSWSARAASTTPSRLSSVDTTRHDTTPLPNDRLFHRLCHSGRNLVTPAPTVSPTNYLNSLHSGLSANQVNRFRRGNLLFFPAF</sequence>
<comment type="caution">
    <text evidence="2">The sequence shown here is derived from an EMBL/GenBank/DDBJ whole genome shotgun (WGS) entry which is preliminary data.</text>
</comment>
<keyword evidence="3" id="KW-1185">Reference proteome</keyword>
<name>A0A3S5CFY2_9PLAT</name>
<reference evidence="2" key="1">
    <citation type="submission" date="2018-11" db="EMBL/GenBank/DDBJ databases">
        <authorList>
            <consortium name="Pathogen Informatics"/>
        </authorList>
    </citation>
    <scope>NUCLEOTIDE SEQUENCE</scope>
</reference>